<accession>A0A1H0TT77</accession>
<feature type="region of interest" description="Disordered" evidence="1">
    <location>
        <begin position="1"/>
        <end position="20"/>
    </location>
</feature>
<protein>
    <recommendedName>
        <fullName evidence="5">DUF4241 domain-containing protein</fullName>
    </recommendedName>
</protein>
<dbReference type="InterPro" id="IPR025335">
    <property type="entry name" value="DUF4241"/>
</dbReference>
<reference evidence="4" key="1">
    <citation type="submission" date="2016-10" db="EMBL/GenBank/DDBJ databases">
        <authorList>
            <person name="Varghese N."/>
            <person name="Submissions S."/>
        </authorList>
    </citation>
    <scope>NUCLEOTIDE SEQUENCE [LARGE SCALE GENOMIC DNA]</scope>
    <source>
        <strain evidence="4">CGMCC 4.6609</strain>
    </source>
</reference>
<keyword evidence="4" id="KW-1185">Reference proteome</keyword>
<evidence type="ECO:0008006" key="5">
    <source>
        <dbReference type="Google" id="ProtNLM"/>
    </source>
</evidence>
<dbReference type="EMBL" id="FNIX01000010">
    <property type="protein sequence ID" value="SDP57292.1"/>
    <property type="molecule type" value="Genomic_DNA"/>
</dbReference>
<dbReference type="Pfam" id="PF14025">
    <property type="entry name" value="DUF4241"/>
    <property type="match status" value="1"/>
</dbReference>
<dbReference type="Proteomes" id="UP000199691">
    <property type="component" value="Unassembled WGS sequence"/>
</dbReference>
<dbReference type="STRING" id="641025.SAMN05421507_110217"/>
<sequence length="467" mass="50171">MASVRSRTVTSPAPENRSPTLLSRRTAILSGVLGVSVLAAGLVAQWLPREPRAADPFAGQELPQVPAPDPTDEPVEVVCCAGWDSAARTPVSPMSEAVARAQDAAGAQYAVVLLVGGVARAVVEVCWAAHHAEVWFLDGEGRRYRGVARRRWPDGRLRLFEVRGWRYAGKGAQEFDGDRPAVRFRVRRGATAGIEKVSVHAELAGGGSFETSREWERWPEPTRPPDDVAVPAVNGWAALAGLTGPVTVRSGPDEVPAEFPWRPPHPLRPRHVTELTTDGTRFRVPDGRVLSVRRVPAGRIRLPSGRLLAGDPGWLDAGSAPLAVTAPPGEYAVDVFQVWENRTGRSTWTAACRVTVADEPVTSWEQALRAGDHELELGDGEFFGNPVDTATFALVDHTGVTEFADADATTTGEAPYRTLSSARTDMVVVPGWSDGACLVWLGRTEDGSPGSFVLDFRVPDLADAEPG</sequence>
<name>A0A1H0TT77_9PSEU</name>
<feature type="transmembrane region" description="Helical" evidence="2">
    <location>
        <begin position="27"/>
        <end position="47"/>
    </location>
</feature>
<gene>
    <name evidence="3" type="ORF">SAMN05421507_110217</name>
</gene>
<evidence type="ECO:0000313" key="4">
    <source>
        <dbReference type="Proteomes" id="UP000199691"/>
    </source>
</evidence>
<evidence type="ECO:0000256" key="2">
    <source>
        <dbReference type="SAM" id="Phobius"/>
    </source>
</evidence>
<evidence type="ECO:0000256" key="1">
    <source>
        <dbReference type="SAM" id="MobiDB-lite"/>
    </source>
</evidence>
<dbReference type="AlphaFoldDB" id="A0A1H0TT77"/>
<organism evidence="3 4">
    <name type="scientific">Lentzea jiangxiensis</name>
    <dbReference type="NCBI Taxonomy" id="641025"/>
    <lineage>
        <taxon>Bacteria</taxon>
        <taxon>Bacillati</taxon>
        <taxon>Actinomycetota</taxon>
        <taxon>Actinomycetes</taxon>
        <taxon>Pseudonocardiales</taxon>
        <taxon>Pseudonocardiaceae</taxon>
        <taxon>Lentzea</taxon>
    </lineage>
</organism>
<keyword evidence="2" id="KW-1133">Transmembrane helix</keyword>
<keyword evidence="2" id="KW-0472">Membrane</keyword>
<proteinExistence type="predicted"/>
<keyword evidence="2" id="KW-0812">Transmembrane</keyword>
<evidence type="ECO:0000313" key="3">
    <source>
        <dbReference type="EMBL" id="SDP57292.1"/>
    </source>
</evidence>